<dbReference type="HOGENOM" id="CLU_098384_0_0_1"/>
<dbReference type="AlphaFoldDB" id="A0A072P0E4"/>
<evidence type="ECO:0000313" key="3">
    <source>
        <dbReference type="Proteomes" id="UP000027920"/>
    </source>
</evidence>
<dbReference type="InterPro" id="IPR029068">
    <property type="entry name" value="Glyas_Bleomycin-R_OHBP_Dase"/>
</dbReference>
<name>A0A072P0E4_9EURO</name>
<proteinExistence type="predicted"/>
<dbReference type="PROSITE" id="PS51819">
    <property type="entry name" value="VOC"/>
    <property type="match status" value="1"/>
</dbReference>
<dbReference type="VEuPathDB" id="FungiDB:A1O9_10605"/>
<dbReference type="GeneID" id="25285509"/>
<evidence type="ECO:0000313" key="2">
    <source>
        <dbReference type="EMBL" id="KEF53157.1"/>
    </source>
</evidence>
<reference evidence="2 3" key="1">
    <citation type="submission" date="2013-03" db="EMBL/GenBank/DDBJ databases">
        <title>The Genome Sequence of Exophiala aquamarina CBS 119918.</title>
        <authorList>
            <consortium name="The Broad Institute Genomics Platform"/>
            <person name="Cuomo C."/>
            <person name="de Hoog S."/>
            <person name="Gorbushina A."/>
            <person name="Walker B."/>
            <person name="Young S.K."/>
            <person name="Zeng Q."/>
            <person name="Gargeya S."/>
            <person name="Fitzgerald M."/>
            <person name="Haas B."/>
            <person name="Abouelleil A."/>
            <person name="Allen A.W."/>
            <person name="Alvarado L."/>
            <person name="Arachchi H.M."/>
            <person name="Berlin A.M."/>
            <person name="Chapman S.B."/>
            <person name="Gainer-Dewar J."/>
            <person name="Goldberg J."/>
            <person name="Griggs A."/>
            <person name="Gujja S."/>
            <person name="Hansen M."/>
            <person name="Howarth C."/>
            <person name="Imamovic A."/>
            <person name="Ireland A."/>
            <person name="Larimer J."/>
            <person name="McCowan C."/>
            <person name="Murphy C."/>
            <person name="Pearson M."/>
            <person name="Poon T.W."/>
            <person name="Priest M."/>
            <person name="Roberts A."/>
            <person name="Saif S."/>
            <person name="Shea T."/>
            <person name="Sisk P."/>
            <person name="Sykes S."/>
            <person name="Wortman J."/>
            <person name="Nusbaum C."/>
            <person name="Birren B."/>
        </authorList>
    </citation>
    <scope>NUCLEOTIDE SEQUENCE [LARGE SCALE GENOMIC DNA]</scope>
    <source>
        <strain evidence="2 3">CBS 119918</strain>
    </source>
</reference>
<keyword evidence="3" id="KW-1185">Reference proteome</keyword>
<dbReference type="Proteomes" id="UP000027920">
    <property type="component" value="Unassembled WGS sequence"/>
</dbReference>
<protein>
    <recommendedName>
        <fullName evidence="1">VOC domain-containing protein</fullName>
    </recommendedName>
</protein>
<organism evidence="2 3">
    <name type="scientific">Exophiala aquamarina CBS 119918</name>
    <dbReference type="NCBI Taxonomy" id="1182545"/>
    <lineage>
        <taxon>Eukaryota</taxon>
        <taxon>Fungi</taxon>
        <taxon>Dikarya</taxon>
        <taxon>Ascomycota</taxon>
        <taxon>Pezizomycotina</taxon>
        <taxon>Eurotiomycetes</taxon>
        <taxon>Chaetothyriomycetidae</taxon>
        <taxon>Chaetothyriales</taxon>
        <taxon>Herpotrichiellaceae</taxon>
        <taxon>Exophiala</taxon>
    </lineage>
</organism>
<feature type="domain" description="VOC" evidence="1">
    <location>
        <begin position="23"/>
        <end position="144"/>
    </location>
</feature>
<sequence length="216" mass="24691">MDSVAATVNGTNGTTGKQIAPDKIAHFGLRTTPENFEKMVDWHIKFFAGEVVLKTDHAAFIRFDDEHHRIVIIADRGHQKPPDKRAACGIYHISFALNTLAVLATSYEQKKSYGILPHWPVNHGISTSLYYFDPDRNEFEFQVDNFDTAEEAHAFMATDEFALNPIGVDFVPEDFVKRVRSGKETDDEIKKRPIIGKRASRWENSLFFTEDNKWDN</sequence>
<accession>A0A072P0E4</accession>
<comment type="caution">
    <text evidence="2">The sequence shown here is derived from an EMBL/GenBank/DDBJ whole genome shotgun (WGS) entry which is preliminary data.</text>
</comment>
<dbReference type="RefSeq" id="XP_013255747.1">
    <property type="nucleotide sequence ID" value="XM_013400293.1"/>
</dbReference>
<dbReference type="SUPFAM" id="SSF54593">
    <property type="entry name" value="Glyoxalase/Bleomycin resistance protein/Dihydroxybiphenyl dioxygenase"/>
    <property type="match status" value="1"/>
</dbReference>
<evidence type="ECO:0000259" key="1">
    <source>
        <dbReference type="PROSITE" id="PS51819"/>
    </source>
</evidence>
<gene>
    <name evidence="2" type="ORF">A1O9_10605</name>
</gene>
<dbReference type="InterPro" id="IPR037523">
    <property type="entry name" value="VOC_core"/>
</dbReference>
<dbReference type="EMBL" id="AMGV01000014">
    <property type="protein sequence ID" value="KEF53157.1"/>
    <property type="molecule type" value="Genomic_DNA"/>
</dbReference>
<dbReference type="Gene3D" id="3.10.180.10">
    <property type="entry name" value="2,3-Dihydroxybiphenyl 1,2-Dioxygenase, domain 1"/>
    <property type="match status" value="1"/>
</dbReference>
<dbReference type="OrthoDB" id="5371818at2759"/>